<name>A0ACC1XZ14_MELAZ</name>
<protein>
    <submittedName>
        <fullName evidence="1">Late embryogenesis abundant protein Lea5</fullName>
    </submittedName>
</protein>
<evidence type="ECO:0000313" key="1">
    <source>
        <dbReference type="EMBL" id="KAJ4716177.1"/>
    </source>
</evidence>
<keyword evidence="2" id="KW-1185">Reference proteome</keyword>
<gene>
    <name evidence="1" type="ORF">OWV82_011234</name>
</gene>
<dbReference type="EMBL" id="CM051399">
    <property type="protein sequence ID" value="KAJ4716177.1"/>
    <property type="molecule type" value="Genomic_DNA"/>
</dbReference>
<sequence length="116" mass="13128">MARTKMSILFSSCREFRRVYRGVSRFARPVDDEAEAESLKGSLKEEKINSKVDSLTCWVPHPRSGIYFPQGQEWVMEDVPKGAASLGGRTFWLRNDDGVDKLDPDDYELPGSDGLK</sequence>
<accession>A0ACC1XZ14</accession>
<evidence type="ECO:0000313" key="2">
    <source>
        <dbReference type="Proteomes" id="UP001164539"/>
    </source>
</evidence>
<reference evidence="1 2" key="1">
    <citation type="journal article" date="2023" name="Science">
        <title>Complex scaffold remodeling in plant triterpene biosynthesis.</title>
        <authorList>
            <person name="De La Pena R."/>
            <person name="Hodgson H."/>
            <person name="Liu J.C."/>
            <person name="Stephenson M.J."/>
            <person name="Martin A.C."/>
            <person name="Owen C."/>
            <person name="Harkess A."/>
            <person name="Leebens-Mack J."/>
            <person name="Jimenez L.E."/>
            <person name="Osbourn A."/>
            <person name="Sattely E.S."/>
        </authorList>
    </citation>
    <scope>NUCLEOTIDE SEQUENCE [LARGE SCALE GENOMIC DNA]</scope>
    <source>
        <strain evidence="2">cv. JPN11</strain>
        <tissue evidence="1">Leaf</tissue>
    </source>
</reference>
<comment type="caution">
    <text evidence="1">The sequence shown here is derived from an EMBL/GenBank/DDBJ whole genome shotgun (WGS) entry which is preliminary data.</text>
</comment>
<dbReference type="Proteomes" id="UP001164539">
    <property type="component" value="Chromosome 6"/>
</dbReference>
<proteinExistence type="predicted"/>
<organism evidence="1 2">
    <name type="scientific">Melia azedarach</name>
    <name type="common">Chinaberry tree</name>
    <dbReference type="NCBI Taxonomy" id="155640"/>
    <lineage>
        <taxon>Eukaryota</taxon>
        <taxon>Viridiplantae</taxon>
        <taxon>Streptophyta</taxon>
        <taxon>Embryophyta</taxon>
        <taxon>Tracheophyta</taxon>
        <taxon>Spermatophyta</taxon>
        <taxon>Magnoliopsida</taxon>
        <taxon>eudicotyledons</taxon>
        <taxon>Gunneridae</taxon>
        <taxon>Pentapetalae</taxon>
        <taxon>rosids</taxon>
        <taxon>malvids</taxon>
        <taxon>Sapindales</taxon>
        <taxon>Meliaceae</taxon>
        <taxon>Melia</taxon>
    </lineage>
</organism>